<comment type="caution">
    <text evidence="2">The sequence shown here is derived from an EMBL/GenBank/DDBJ whole genome shotgun (WGS) entry which is preliminary data.</text>
</comment>
<evidence type="ECO:0008006" key="4">
    <source>
        <dbReference type="Google" id="ProtNLM"/>
    </source>
</evidence>
<dbReference type="EMBL" id="CAUYUJ010020057">
    <property type="protein sequence ID" value="CAK0895535.1"/>
    <property type="molecule type" value="Genomic_DNA"/>
</dbReference>
<name>A0ABN9X835_9DINO</name>
<organism evidence="2 3">
    <name type="scientific">Prorocentrum cordatum</name>
    <dbReference type="NCBI Taxonomy" id="2364126"/>
    <lineage>
        <taxon>Eukaryota</taxon>
        <taxon>Sar</taxon>
        <taxon>Alveolata</taxon>
        <taxon>Dinophyceae</taxon>
        <taxon>Prorocentrales</taxon>
        <taxon>Prorocentraceae</taxon>
        <taxon>Prorocentrum</taxon>
    </lineage>
</organism>
<reference evidence="2" key="1">
    <citation type="submission" date="2023-10" db="EMBL/GenBank/DDBJ databases">
        <authorList>
            <person name="Chen Y."/>
            <person name="Shah S."/>
            <person name="Dougan E. K."/>
            <person name="Thang M."/>
            <person name="Chan C."/>
        </authorList>
    </citation>
    <scope>NUCLEOTIDE SEQUENCE [LARGE SCALE GENOMIC DNA]</scope>
</reference>
<keyword evidence="3" id="KW-1185">Reference proteome</keyword>
<evidence type="ECO:0000313" key="1">
    <source>
        <dbReference type="EMBL" id="CAK0825991.1"/>
    </source>
</evidence>
<proteinExistence type="predicted"/>
<accession>A0ABN9X835</accession>
<protein>
    <recommendedName>
        <fullName evidence="4">Altered inheritance of mitochondria protein 24, mitochondrial</fullName>
    </recommendedName>
</protein>
<dbReference type="EMBL" id="CAUYUJ010009147">
    <property type="protein sequence ID" value="CAK0825991.1"/>
    <property type="molecule type" value="Genomic_DNA"/>
</dbReference>
<gene>
    <name evidence="1" type="ORF">PCOR1329_LOCUS25964</name>
    <name evidence="2" type="ORF">PCOR1329_LOCUS74261</name>
</gene>
<dbReference type="Proteomes" id="UP001189429">
    <property type="component" value="Unassembled WGS sequence"/>
</dbReference>
<evidence type="ECO:0000313" key="3">
    <source>
        <dbReference type="Proteomes" id="UP001189429"/>
    </source>
</evidence>
<evidence type="ECO:0000313" key="2">
    <source>
        <dbReference type="EMBL" id="CAK0895535.1"/>
    </source>
</evidence>
<sequence>MVAELATASSRWALPPRPGALAIAFAAMAAGRAIHGNQLTQQLDKGYVTKQLNEVCVTTGALNEVYVTIGALSEVYVTTTGVQDEVYVTTEQKDEVYMTTELRDEVYVTTDEHKEVDVTTDEENEVYVTTDKQDEVYVTTDKQDGVYVITDEQDEVYVTTDVQNEVYVTMTEPGVEWQGFGLKPPTFDGHEEQWAEWSFAMRAYLGGQTAQALNLREATEQRGDPDISMVENLHRLGG</sequence>